<keyword evidence="3" id="KW-1185">Reference proteome</keyword>
<dbReference type="Proteomes" id="UP000006546">
    <property type="component" value="Chromosome"/>
</dbReference>
<evidence type="ECO:0000313" key="2">
    <source>
        <dbReference type="EMBL" id="AEE17462.1"/>
    </source>
</evidence>
<evidence type="ECO:0000313" key="3">
    <source>
        <dbReference type="Proteomes" id="UP000006546"/>
    </source>
</evidence>
<dbReference type="RefSeq" id="WP_013759165.1">
    <property type="nucleotide sequence ID" value="NC_015500.1"/>
</dbReference>
<dbReference type="HOGENOM" id="CLU_080365_2_0_12"/>
<keyword evidence="1" id="KW-0472">Membrane</keyword>
<dbReference type="KEGG" id="tbe:Trebr_2047"/>
<proteinExistence type="predicted"/>
<dbReference type="EMBL" id="CP002696">
    <property type="protein sequence ID" value="AEE17462.1"/>
    <property type="molecule type" value="Genomic_DNA"/>
</dbReference>
<accession>F4LJT2</accession>
<keyword evidence="1" id="KW-0812">Transmembrane</keyword>
<evidence type="ECO:0008006" key="4">
    <source>
        <dbReference type="Google" id="ProtNLM"/>
    </source>
</evidence>
<dbReference type="OrthoDB" id="95800at2"/>
<feature type="transmembrane region" description="Helical" evidence="1">
    <location>
        <begin position="96"/>
        <end position="114"/>
    </location>
</feature>
<dbReference type="eggNOG" id="COG4709">
    <property type="taxonomic scope" value="Bacteria"/>
</dbReference>
<evidence type="ECO:0000256" key="1">
    <source>
        <dbReference type="SAM" id="Phobius"/>
    </source>
</evidence>
<dbReference type="AlphaFoldDB" id="F4LJT2"/>
<keyword evidence="1" id="KW-1133">Transmembrane helix</keyword>
<reference evidence="3" key="1">
    <citation type="submission" date="2011-04" db="EMBL/GenBank/DDBJ databases">
        <title>The complete genome of Treponema brennaborense DSM 12168.</title>
        <authorList>
            <person name="Lucas S."/>
            <person name="Han J."/>
            <person name="Lapidus A."/>
            <person name="Bruce D."/>
            <person name="Goodwin L."/>
            <person name="Pitluck S."/>
            <person name="Peters L."/>
            <person name="Kyrpides N."/>
            <person name="Mavromatis K."/>
            <person name="Ivanova N."/>
            <person name="Mikhailova N."/>
            <person name="Pagani I."/>
            <person name="Teshima H."/>
            <person name="Detter J.C."/>
            <person name="Tapia R."/>
            <person name="Han C."/>
            <person name="Land M."/>
            <person name="Hauser L."/>
            <person name="Markowitz V."/>
            <person name="Cheng J.-F."/>
            <person name="Hugenholtz P."/>
            <person name="Woyke T."/>
            <person name="Wu D."/>
            <person name="Gronow S."/>
            <person name="Wellnitz S."/>
            <person name="Brambilla E."/>
            <person name="Klenk H.-P."/>
            <person name="Eisen J.A."/>
        </authorList>
    </citation>
    <scope>NUCLEOTIDE SEQUENCE [LARGE SCALE GENOMIC DNA]</scope>
    <source>
        <strain evidence="3">DSM 12168 / CIP 105900 / DD5/3</strain>
    </source>
</reference>
<dbReference type="STRING" id="906968.Trebr_2047"/>
<feature type="transmembrane region" description="Helical" evidence="1">
    <location>
        <begin position="120"/>
        <end position="153"/>
    </location>
</feature>
<protein>
    <recommendedName>
        <fullName evidence="4">DUF1700 domain-containing protein</fullName>
    </recommendedName>
</protein>
<gene>
    <name evidence="2" type="ordered locus">Trebr_2047</name>
</gene>
<name>F4LJT2_TREBD</name>
<sequence>MNKTEYIAALRTEIQALPETEREEAILYYTEYFDDAGAENEAAVIAELGTPEELGKYILTKFSCVPETVKASAKKKAESALNAAGKTEKASSGAKILLIILLVVITFPIWIPVVSTVFGIAFGLLIAAIAIVCSLFIAAIAVLIGGLAALIFGLAAMFTAPVSGILLAGLGLMLAGAGLICTVFGIWICTKCIPVIIRGFVKLCKMPFSRRKENDNV</sequence>
<dbReference type="Pfam" id="PF22564">
    <property type="entry name" value="HAAS"/>
    <property type="match status" value="1"/>
</dbReference>
<organism evidence="2 3">
    <name type="scientific">Treponema brennaborense (strain DSM 12168 / CIP 105900 / DD5/3)</name>
    <dbReference type="NCBI Taxonomy" id="906968"/>
    <lineage>
        <taxon>Bacteria</taxon>
        <taxon>Pseudomonadati</taxon>
        <taxon>Spirochaetota</taxon>
        <taxon>Spirochaetia</taxon>
        <taxon>Spirochaetales</taxon>
        <taxon>Treponemataceae</taxon>
        <taxon>Treponema</taxon>
    </lineage>
</organism>